<dbReference type="KEGG" id="sual:KDD17_10270"/>
<name>A0A975JBM7_9RHOB</name>
<dbReference type="AlphaFoldDB" id="A0A975JBM7"/>
<accession>A0A975JBM7</accession>
<evidence type="ECO:0000313" key="2">
    <source>
        <dbReference type="Proteomes" id="UP000683291"/>
    </source>
</evidence>
<dbReference type="EMBL" id="CP073581">
    <property type="protein sequence ID" value="QUJ75372.1"/>
    <property type="molecule type" value="Genomic_DNA"/>
</dbReference>
<gene>
    <name evidence="1" type="ORF">KDD17_10270</name>
</gene>
<proteinExistence type="predicted"/>
<protein>
    <submittedName>
        <fullName evidence="1">Uncharacterized protein</fullName>
    </submittedName>
</protein>
<dbReference type="Proteomes" id="UP000683291">
    <property type="component" value="Chromosome 1"/>
</dbReference>
<evidence type="ECO:0000313" key="1">
    <source>
        <dbReference type="EMBL" id="QUJ75372.1"/>
    </source>
</evidence>
<dbReference type="RefSeq" id="WP_212703577.1">
    <property type="nucleotide sequence ID" value="NZ_CP073581.1"/>
</dbReference>
<organism evidence="1 2">
    <name type="scientific">Sulfitobacter albidus</name>
    <dbReference type="NCBI Taxonomy" id="2829501"/>
    <lineage>
        <taxon>Bacteria</taxon>
        <taxon>Pseudomonadati</taxon>
        <taxon>Pseudomonadota</taxon>
        <taxon>Alphaproteobacteria</taxon>
        <taxon>Rhodobacterales</taxon>
        <taxon>Roseobacteraceae</taxon>
        <taxon>Sulfitobacter</taxon>
    </lineage>
</organism>
<keyword evidence="2" id="KW-1185">Reference proteome</keyword>
<reference evidence="1" key="1">
    <citation type="submission" date="2021-04" db="EMBL/GenBank/DDBJ databases">
        <title>Complete genome sequence for Sulfitobacter sp. strain JK7-1.</title>
        <authorList>
            <person name="Park S.-J."/>
        </authorList>
    </citation>
    <scope>NUCLEOTIDE SEQUENCE</scope>
    <source>
        <strain evidence="1">JK7-1</strain>
    </source>
</reference>
<sequence length="374" mass="39965">MQDFSDDGLAEAEAALTQLDNSPIGRDCPTCPDRNVAVYFDPNGSSIDAEVEDYRDAIILPSSNIPGSDKVDTGGIVDAFQRKYGDQLLAQLFAVLTPEGFGGGLGYRILSRSHIIHRYDVDFENKIIALDDDQFWSNFTNDEAADALHEALEDIAAHIAYQNETFWQAFGRIALGTGLVILGAGETAIGVVGIVTPEPATTGAGIVLAGVGIATLGEGATMVLGLNSGAGYNFLAEGFAAIGTLVGGNTGEDLARNAFIVANIVVSLGGTVRVLRVPNQQFIMQGHLHGQSARLANAVGDGFTVGRLQLMYRLRSGRVYVNVTNNSNQWFIRLQNVDGVRVLNGRIINGQNWHRVDNASEALKVLVKLAMANF</sequence>